<dbReference type="GO" id="GO:0003735">
    <property type="term" value="F:structural constituent of ribosome"/>
    <property type="evidence" value="ECO:0007669"/>
    <property type="project" value="InterPro"/>
</dbReference>
<dbReference type="Pfam" id="PF00252">
    <property type="entry name" value="Ribosomal_L16"/>
    <property type="match status" value="1"/>
</dbReference>
<keyword evidence="5" id="KW-1185">Reference proteome</keyword>
<dbReference type="Gene3D" id="3.30.60.300">
    <property type="match status" value="1"/>
</dbReference>
<dbReference type="SUPFAM" id="SSF54686">
    <property type="entry name" value="Ribosomal protein L16p/L10e"/>
    <property type="match status" value="1"/>
</dbReference>
<dbReference type="EMBL" id="JACASF010000014">
    <property type="protein sequence ID" value="KAF6433798.1"/>
    <property type="molecule type" value="Genomic_DNA"/>
</dbReference>
<protein>
    <recommendedName>
        <fullName evidence="6">Ribosomal protein L10e/L16 domain-containing protein</fullName>
    </recommendedName>
</protein>
<evidence type="ECO:0000313" key="5">
    <source>
        <dbReference type="Proteomes" id="UP000550707"/>
    </source>
</evidence>
<evidence type="ECO:0000256" key="2">
    <source>
        <dbReference type="ARBA" id="ARBA00022980"/>
    </source>
</evidence>
<dbReference type="CDD" id="cd01433">
    <property type="entry name" value="Ribosomal_L16_L10e"/>
    <property type="match status" value="1"/>
</dbReference>
<dbReference type="Proteomes" id="UP000550707">
    <property type="component" value="Unassembled WGS sequence"/>
</dbReference>
<dbReference type="InterPro" id="IPR047873">
    <property type="entry name" value="Ribosomal_uL16"/>
</dbReference>
<evidence type="ECO:0008006" key="6">
    <source>
        <dbReference type="Google" id="ProtNLM"/>
    </source>
</evidence>
<dbReference type="InParanoid" id="A0A7J8EE50"/>
<dbReference type="GO" id="GO:0006412">
    <property type="term" value="P:translation"/>
    <property type="evidence" value="ECO:0007669"/>
    <property type="project" value="InterPro"/>
</dbReference>
<organism evidence="4 5">
    <name type="scientific">Molossus molossus</name>
    <name type="common">Pallas' mastiff bat</name>
    <name type="synonym">Vespertilio molossus</name>
    <dbReference type="NCBI Taxonomy" id="27622"/>
    <lineage>
        <taxon>Eukaryota</taxon>
        <taxon>Metazoa</taxon>
        <taxon>Chordata</taxon>
        <taxon>Craniata</taxon>
        <taxon>Vertebrata</taxon>
        <taxon>Euteleostomi</taxon>
        <taxon>Mammalia</taxon>
        <taxon>Eutheria</taxon>
        <taxon>Laurasiatheria</taxon>
        <taxon>Chiroptera</taxon>
        <taxon>Yangochiroptera</taxon>
        <taxon>Molossidae</taxon>
        <taxon>Molossus</taxon>
    </lineage>
</organism>
<evidence type="ECO:0000256" key="1">
    <source>
        <dbReference type="ARBA" id="ARBA00008931"/>
    </source>
</evidence>
<dbReference type="GO" id="GO:0015934">
    <property type="term" value="C:large ribosomal subunit"/>
    <property type="evidence" value="ECO:0007669"/>
    <property type="project" value="UniProtKB-ARBA"/>
</dbReference>
<sequence length="135" mass="14700">MRGTFGKPQGTVARGHIGQVIMSIWTKLQNKEHVIEALHSAKFKFPGCQKIHISKKWGFTKFNADAFEDMAAEKQLIQTAVGSNTSLTVVPWTSGGHCAHESLSAAPSLHPPINPTSCPKIKAGNLEWTLKSLPI</sequence>
<dbReference type="InterPro" id="IPR036920">
    <property type="entry name" value="Ribosomal_uL16_sf"/>
</dbReference>
<comment type="similarity">
    <text evidence="1">Belongs to the universal ribosomal protein uL16 family.</text>
</comment>
<dbReference type="AlphaFoldDB" id="A0A7J8EE50"/>
<dbReference type="InterPro" id="IPR016180">
    <property type="entry name" value="Ribosomal_uL16_dom"/>
</dbReference>
<comment type="caution">
    <text evidence="4">The sequence shown here is derived from an EMBL/GenBank/DDBJ whole genome shotgun (WGS) entry which is preliminary data.</text>
</comment>
<name>A0A7J8EE50_MOLMO</name>
<evidence type="ECO:0000256" key="3">
    <source>
        <dbReference type="ARBA" id="ARBA00023274"/>
    </source>
</evidence>
<dbReference type="Gene3D" id="3.90.1170.10">
    <property type="entry name" value="Ribosomal protein L10e/L16"/>
    <property type="match status" value="1"/>
</dbReference>
<gene>
    <name evidence="4" type="ORF">HJG59_008861</name>
</gene>
<accession>A0A7J8EE50</accession>
<reference evidence="4 5" key="1">
    <citation type="journal article" date="2020" name="Nature">
        <title>Six reference-quality genomes reveal evolution of bat adaptations.</title>
        <authorList>
            <person name="Jebb D."/>
            <person name="Huang Z."/>
            <person name="Pippel M."/>
            <person name="Hughes G.M."/>
            <person name="Lavrichenko K."/>
            <person name="Devanna P."/>
            <person name="Winkler S."/>
            <person name="Jermiin L.S."/>
            <person name="Skirmuntt E.C."/>
            <person name="Katzourakis A."/>
            <person name="Burkitt-Gray L."/>
            <person name="Ray D.A."/>
            <person name="Sullivan K.A.M."/>
            <person name="Roscito J.G."/>
            <person name="Kirilenko B.M."/>
            <person name="Davalos L.M."/>
            <person name="Corthals A.P."/>
            <person name="Power M.L."/>
            <person name="Jones G."/>
            <person name="Ransome R.D."/>
            <person name="Dechmann D.K.N."/>
            <person name="Locatelli A.G."/>
            <person name="Puechmaille S.J."/>
            <person name="Fedrigo O."/>
            <person name="Jarvis E.D."/>
            <person name="Hiller M."/>
            <person name="Vernes S.C."/>
            <person name="Myers E.W."/>
            <person name="Teeling E.C."/>
        </authorList>
    </citation>
    <scope>NUCLEOTIDE SEQUENCE [LARGE SCALE GENOMIC DNA]</scope>
    <source>
        <strain evidence="4">MMolMol1</strain>
        <tissue evidence="4">Muscle</tissue>
    </source>
</reference>
<evidence type="ECO:0000313" key="4">
    <source>
        <dbReference type="EMBL" id="KAF6433798.1"/>
    </source>
</evidence>
<dbReference type="InterPro" id="IPR001197">
    <property type="entry name" value="Ribosomal_uL16_euk_arch"/>
</dbReference>
<keyword evidence="2" id="KW-0689">Ribosomal protein</keyword>
<dbReference type="PANTHER" id="PTHR11726">
    <property type="entry name" value="60S RIBOSOMAL PROTEIN L10"/>
    <property type="match status" value="1"/>
</dbReference>
<keyword evidence="3" id="KW-0687">Ribonucleoprotein</keyword>
<proteinExistence type="inferred from homology"/>